<dbReference type="AlphaFoldDB" id="A0A7S3LHH6"/>
<keyword evidence="2" id="KW-0472">Membrane</keyword>
<dbReference type="GO" id="GO:0030131">
    <property type="term" value="C:clathrin adaptor complex"/>
    <property type="evidence" value="ECO:0007669"/>
    <property type="project" value="InterPro"/>
</dbReference>
<gene>
    <name evidence="4" type="ORF">ASTO00021_LOCUS676</name>
</gene>
<dbReference type="Gene3D" id="3.30.310.10">
    <property type="entry name" value="TATA-Binding Protein"/>
    <property type="match status" value="1"/>
</dbReference>
<accession>A0A7S3LHH6</accession>
<evidence type="ECO:0000256" key="1">
    <source>
        <dbReference type="SAM" id="MobiDB-lite"/>
    </source>
</evidence>
<organism evidence="4">
    <name type="scientific">Aplanochytrium stocchinoi</name>
    <dbReference type="NCBI Taxonomy" id="215587"/>
    <lineage>
        <taxon>Eukaryota</taxon>
        <taxon>Sar</taxon>
        <taxon>Stramenopiles</taxon>
        <taxon>Bigyra</taxon>
        <taxon>Labyrinthulomycetes</taxon>
        <taxon>Thraustochytrida</taxon>
        <taxon>Thraustochytriidae</taxon>
        <taxon>Aplanochytrium</taxon>
    </lineage>
</organism>
<name>A0A7S3LHH6_9STRA</name>
<feature type="compositionally biased region" description="Polar residues" evidence="1">
    <location>
        <begin position="118"/>
        <end position="127"/>
    </location>
</feature>
<evidence type="ECO:0000313" key="4">
    <source>
        <dbReference type="EMBL" id="CAE0430348.1"/>
    </source>
</evidence>
<dbReference type="InterPro" id="IPR012295">
    <property type="entry name" value="TBP_dom_sf"/>
</dbReference>
<feature type="region of interest" description="Disordered" evidence="1">
    <location>
        <begin position="105"/>
        <end position="130"/>
    </location>
</feature>
<evidence type="ECO:0000256" key="2">
    <source>
        <dbReference type="SAM" id="Phobius"/>
    </source>
</evidence>
<dbReference type="GO" id="GO:0006886">
    <property type="term" value="P:intracellular protein transport"/>
    <property type="evidence" value="ECO:0007669"/>
    <property type="project" value="InterPro"/>
</dbReference>
<feature type="domain" description="Beta-adaptin appendage C-terminal subdomain" evidence="3">
    <location>
        <begin position="325"/>
        <end position="397"/>
    </location>
</feature>
<feature type="transmembrane region" description="Helical" evidence="2">
    <location>
        <begin position="12"/>
        <end position="34"/>
    </location>
</feature>
<dbReference type="GO" id="GO:0016192">
    <property type="term" value="P:vesicle-mediated transport"/>
    <property type="evidence" value="ECO:0007669"/>
    <property type="project" value="InterPro"/>
</dbReference>
<dbReference type="Pfam" id="PF09066">
    <property type="entry name" value="B2-adapt-app_C"/>
    <property type="match status" value="1"/>
</dbReference>
<sequence>MAWLKPAWSRKGLSTRMSTTVVVVAFLALNVYIWKTTVDFPLQRSTTPKLKFAGSGFRFLESKDEDEDWNAFRDLNISNSSSPSLEKEGGGGDVNASASMITSTNIDSEDSNDYYNVENDTGSQNNVDDTDREEYLDVDVDNTSYNRVEDIEEEEVKDADDKFEEESILAEWIQLVMNNLPKGTPIPIIAVVLFASAMCCCLCLCRKKIGRCPCCCITSSHKHYSTVSKRSAASMPKGRYGYGNVNQTKSGLGLEMTNPRQNRDVELDMALGRQNWVMSLEILKEKADKGFQKRPLVNAMAFEGSWGGSEVIDEVWGMTLEVVPPESVLIHDLKCFHIHCIASGMVQNVNKFYFYSVDEQSHKYMCELTISSDTLRATCVFKQDSSSSSNNLSKVFGCIIKQMLSTR</sequence>
<evidence type="ECO:0000259" key="3">
    <source>
        <dbReference type="Pfam" id="PF09066"/>
    </source>
</evidence>
<dbReference type="InterPro" id="IPR015151">
    <property type="entry name" value="B-adaptin_app_sub_C"/>
</dbReference>
<dbReference type="EMBL" id="HBIN01001220">
    <property type="protein sequence ID" value="CAE0430348.1"/>
    <property type="molecule type" value="Transcribed_RNA"/>
</dbReference>
<protein>
    <recommendedName>
        <fullName evidence="3">Beta-adaptin appendage C-terminal subdomain domain-containing protein</fullName>
    </recommendedName>
</protein>
<feature type="transmembrane region" description="Helical" evidence="2">
    <location>
        <begin position="186"/>
        <end position="205"/>
    </location>
</feature>
<proteinExistence type="predicted"/>
<keyword evidence="2" id="KW-1133">Transmembrane helix</keyword>
<reference evidence="4" key="1">
    <citation type="submission" date="2021-01" db="EMBL/GenBank/DDBJ databases">
        <authorList>
            <person name="Corre E."/>
            <person name="Pelletier E."/>
            <person name="Niang G."/>
            <person name="Scheremetjew M."/>
            <person name="Finn R."/>
            <person name="Kale V."/>
            <person name="Holt S."/>
            <person name="Cochrane G."/>
            <person name="Meng A."/>
            <person name="Brown T."/>
            <person name="Cohen L."/>
        </authorList>
    </citation>
    <scope>NUCLEOTIDE SEQUENCE</scope>
    <source>
        <strain evidence="4">GSBS06</strain>
    </source>
</reference>
<keyword evidence="2" id="KW-0812">Transmembrane</keyword>